<evidence type="ECO:0000256" key="10">
    <source>
        <dbReference type="ARBA" id="ARBA00041373"/>
    </source>
</evidence>
<sequence>MTMREELEQAKASFIARVPEEAQNAILGHIKEQLQSGQLFGLQEGERAPDFTLSNPIGDTVTLYEELVRGPVVLIFYRGSWCPYCNIQLRAFEQRMSDIRQLGTQLIAISPQSPDHTLTQREKEQLSFHVLSDSDGQVAASYRLLFELPDVLQHTFTTILKRDLTVFNATDRWILPVPATYVIDQDGIIRYASINPDFMQRTEPQQVIEQLQRIEHL</sequence>
<comment type="catalytic activity">
    <reaction evidence="11">
        <text>a hydroperoxide + [thioredoxin]-dithiol = an alcohol + [thioredoxin]-disulfide + H2O</text>
        <dbReference type="Rhea" id="RHEA:62620"/>
        <dbReference type="Rhea" id="RHEA-COMP:10698"/>
        <dbReference type="Rhea" id="RHEA-COMP:10700"/>
        <dbReference type="ChEBI" id="CHEBI:15377"/>
        <dbReference type="ChEBI" id="CHEBI:29950"/>
        <dbReference type="ChEBI" id="CHEBI:30879"/>
        <dbReference type="ChEBI" id="CHEBI:35924"/>
        <dbReference type="ChEBI" id="CHEBI:50058"/>
        <dbReference type="EC" id="1.11.1.24"/>
    </reaction>
</comment>
<evidence type="ECO:0000313" key="14">
    <source>
        <dbReference type="Proteomes" id="UP000609346"/>
    </source>
</evidence>
<dbReference type="InterPro" id="IPR036249">
    <property type="entry name" value="Thioredoxin-like_sf"/>
</dbReference>
<evidence type="ECO:0000313" key="13">
    <source>
        <dbReference type="EMBL" id="MBD3919142.1"/>
    </source>
</evidence>
<dbReference type="InterPro" id="IPR013766">
    <property type="entry name" value="Thioredoxin_domain"/>
</dbReference>
<comment type="caution">
    <text evidence="13">The sequence shown here is derived from an EMBL/GenBank/DDBJ whole genome shotgun (WGS) entry which is preliminary data.</text>
</comment>
<dbReference type="Gene3D" id="3.40.30.10">
    <property type="entry name" value="Glutaredoxin"/>
    <property type="match status" value="1"/>
</dbReference>
<evidence type="ECO:0000256" key="2">
    <source>
        <dbReference type="ARBA" id="ARBA00013017"/>
    </source>
</evidence>
<keyword evidence="6" id="KW-1015">Disulfide bond</keyword>
<reference evidence="13 14" key="1">
    <citation type="submission" date="2020-09" db="EMBL/GenBank/DDBJ databases">
        <title>Paenibacillus sp. strain PR3 16S rRNA gene Genome sequencing and assembly.</title>
        <authorList>
            <person name="Kim J."/>
        </authorList>
    </citation>
    <scope>NUCLEOTIDE SEQUENCE [LARGE SCALE GENOMIC DNA]</scope>
    <source>
        <strain evidence="13 14">PR3</strain>
    </source>
</reference>
<dbReference type="Proteomes" id="UP000609346">
    <property type="component" value="Unassembled WGS sequence"/>
</dbReference>
<comment type="similarity">
    <text evidence="9">Belongs to the peroxiredoxin family. BCP/PrxQ subfamily.</text>
</comment>
<keyword evidence="3" id="KW-0575">Peroxidase</keyword>
<evidence type="ECO:0000256" key="4">
    <source>
        <dbReference type="ARBA" id="ARBA00022862"/>
    </source>
</evidence>
<organism evidence="13 14">
    <name type="scientific">Paenibacillus terricola</name>
    <dbReference type="NCBI Taxonomy" id="2763503"/>
    <lineage>
        <taxon>Bacteria</taxon>
        <taxon>Bacillati</taxon>
        <taxon>Bacillota</taxon>
        <taxon>Bacilli</taxon>
        <taxon>Bacillales</taxon>
        <taxon>Paenibacillaceae</taxon>
        <taxon>Paenibacillus</taxon>
    </lineage>
</organism>
<evidence type="ECO:0000256" key="11">
    <source>
        <dbReference type="ARBA" id="ARBA00049091"/>
    </source>
</evidence>
<proteinExistence type="inferred from homology"/>
<dbReference type="EMBL" id="JACXZA010000002">
    <property type="protein sequence ID" value="MBD3919142.1"/>
    <property type="molecule type" value="Genomic_DNA"/>
</dbReference>
<accession>A0ABR8MT48</accession>
<protein>
    <recommendedName>
        <fullName evidence="2">thioredoxin-dependent peroxiredoxin</fullName>
        <ecNumber evidence="2">1.11.1.24</ecNumber>
    </recommendedName>
    <alternativeName>
        <fullName evidence="10">Bacterioferritin comigratory protein</fullName>
    </alternativeName>
    <alternativeName>
        <fullName evidence="8">Thioredoxin peroxidase</fullName>
    </alternativeName>
</protein>
<evidence type="ECO:0000256" key="9">
    <source>
        <dbReference type="ARBA" id="ARBA00038489"/>
    </source>
</evidence>
<dbReference type="Pfam" id="PF00578">
    <property type="entry name" value="AhpC-TSA"/>
    <property type="match status" value="1"/>
</dbReference>
<name>A0ABR8MT48_9BACL</name>
<dbReference type="InterPro" id="IPR050924">
    <property type="entry name" value="Peroxiredoxin_BCP/PrxQ"/>
</dbReference>
<dbReference type="InterPro" id="IPR000866">
    <property type="entry name" value="AhpC/TSA"/>
</dbReference>
<dbReference type="PANTHER" id="PTHR42801:SF7">
    <property type="entry name" value="SLL1159 PROTEIN"/>
    <property type="match status" value="1"/>
</dbReference>
<keyword evidence="5" id="KW-0560">Oxidoreductase</keyword>
<comment type="function">
    <text evidence="1">Thiol-specific peroxidase that catalyzes the reduction of hydrogen peroxide and organic hydroperoxides to water and alcohols, respectively. Plays a role in cell protection against oxidative stress by detoxifying peroxides and as sensor of hydrogen peroxide-mediated signaling events.</text>
</comment>
<dbReference type="CDD" id="cd02970">
    <property type="entry name" value="PRX_like2"/>
    <property type="match status" value="1"/>
</dbReference>
<gene>
    <name evidence="13" type="ORF">H8B09_10280</name>
</gene>
<evidence type="ECO:0000256" key="1">
    <source>
        <dbReference type="ARBA" id="ARBA00003330"/>
    </source>
</evidence>
<evidence type="ECO:0000256" key="6">
    <source>
        <dbReference type="ARBA" id="ARBA00023157"/>
    </source>
</evidence>
<feature type="domain" description="Thioredoxin" evidence="12">
    <location>
        <begin position="42"/>
        <end position="217"/>
    </location>
</feature>
<keyword evidence="4" id="KW-0049">Antioxidant</keyword>
<keyword evidence="14" id="KW-1185">Reference proteome</keyword>
<evidence type="ECO:0000259" key="12">
    <source>
        <dbReference type="PROSITE" id="PS51352"/>
    </source>
</evidence>
<dbReference type="PROSITE" id="PS51352">
    <property type="entry name" value="THIOREDOXIN_2"/>
    <property type="match status" value="1"/>
</dbReference>
<evidence type="ECO:0000256" key="7">
    <source>
        <dbReference type="ARBA" id="ARBA00023284"/>
    </source>
</evidence>
<keyword evidence="7" id="KW-0676">Redox-active center</keyword>
<dbReference type="RefSeq" id="WP_191203411.1">
    <property type="nucleotide sequence ID" value="NZ_JACXZA010000002.1"/>
</dbReference>
<evidence type="ECO:0000256" key="5">
    <source>
        <dbReference type="ARBA" id="ARBA00023002"/>
    </source>
</evidence>
<dbReference type="SUPFAM" id="SSF52833">
    <property type="entry name" value="Thioredoxin-like"/>
    <property type="match status" value="1"/>
</dbReference>
<evidence type="ECO:0000256" key="8">
    <source>
        <dbReference type="ARBA" id="ARBA00032824"/>
    </source>
</evidence>
<dbReference type="PANTHER" id="PTHR42801">
    <property type="entry name" value="THIOREDOXIN-DEPENDENT PEROXIDE REDUCTASE"/>
    <property type="match status" value="1"/>
</dbReference>
<evidence type="ECO:0000256" key="3">
    <source>
        <dbReference type="ARBA" id="ARBA00022559"/>
    </source>
</evidence>
<dbReference type="EC" id="1.11.1.24" evidence="2"/>